<accession>A0AAV4JGE2</accession>
<dbReference type="AlphaFoldDB" id="A0AAV4JGE2"/>
<keyword evidence="2" id="KW-1185">Reference proteome</keyword>
<sequence>MTSANTVAACFDFWKNLPSPNVTTRDIYYKRQLSTYTFNVHELGSNTGRLFTYGSNEVCSMLMAYFNTLSLSPDVNRLLLFCDSCPGQNKNWTVFRFLHYMVHQQ</sequence>
<dbReference type="PANTHER" id="PTHR10773:SF19">
    <property type="match status" value="1"/>
</dbReference>
<protein>
    <submittedName>
        <fullName evidence="1">Voltage-dependent calcium channel unc-36</fullName>
    </submittedName>
</protein>
<gene>
    <name evidence="1" type="ORF">ElyMa_001584000</name>
</gene>
<name>A0AAV4JGE2_9GAST</name>
<evidence type="ECO:0000313" key="1">
    <source>
        <dbReference type="EMBL" id="GFS20968.1"/>
    </source>
</evidence>
<comment type="caution">
    <text evidence="1">The sequence shown here is derived from an EMBL/GenBank/DDBJ whole genome shotgun (WGS) entry which is preliminary data.</text>
</comment>
<evidence type="ECO:0000313" key="2">
    <source>
        <dbReference type="Proteomes" id="UP000762676"/>
    </source>
</evidence>
<dbReference type="PANTHER" id="PTHR10773">
    <property type="entry name" value="DNA-DIRECTED RNA POLYMERASES I, II, AND III SUBUNIT RPABC2"/>
    <property type="match status" value="1"/>
</dbReference>
<reference evidence="1 2" key="1">
    <citation type="journal article" date="2021" name="Elife">
        <title>Chloroplast acquisition without the gene transfer in kleptoplastic sea slugs, Plakobranchus ocellatus.</title>
        <authorList>
            <person name="Maeda T."/>
            <person name="Takahashi S."/>
            <person name="Yoshida T."/>
            <person name="Shimamura S."/>
            <person name="Takaki Y."/>
            <person name="Nagai Y."/>
            <person name="Toyoda A."/>
            <person name="Suzuki Y."/>
            <person name="Arimoto A."/>
            <person name="Ishii H."/>
            <person name="Satoh N."/>
            <person name="Nishiyama T."/>
            <person name="Hasebe M."/>
            <person name="Maruyama T."/>
            <person name="Minagawa J."/>
            <person name="Obokata J."/>
            <person name="Shigenobu S."/>
        </authorList>
    </citation>
    <scope>NUCLEOTIDE SEQUENCE [LARGE SCALE GENOMIC DNA]</scope>
</reference>
<proteinExistence type="predicted"/>
<dbReference type="Proteomes" id="UP000762676">
    <property type="component" value="Unassembled WGS sequence"/>
</dbReference>
<organism evidence="1 2">
    <name type="scientific">Elysia marginata</name>
    <dbReference type="NCBI Taxonomy" id="1093978"/>
    <lineage>
        <taxon>Eukaryota</taxon>
        <taxon>Metazoa</taxon>
        <taxon>Spiralia</taxon>
        <taxon>Lophotrochozoa</taxon>
        <taxon>Mollusca</taxon>
        <taxon>Gastropoda</taxon>
        <taxon>Heterobranchia</taxon>
        <taxon>Euthyneura</taxon>
        <taxon>Panpulmonata</taxon>
        <taxon>Sacoglossa</taxon>
        <taxon>Placobranchoidea</taxon>
        <taxon>Plakobranchidae</taxon>
        <taxon>Elysia</taxon>
    </lineage>
</organism>
<dbReference type="EMBL" id="BMAT01003140">
    <property type="protein sequence ID" value="GFS20968.1"/>
    <property type="molecule type" value="Genomic_DNA"/>
</dbReference>